<reference evidence="2 3" key="1">
    <citation type="journal article" date="2019" name="Genome Biol. Evol.">
        <title>Insights into the evolution of the New World diploid cottons (Gossypium, subgenus Houzingenia) based on genome sequencing.</title>
        <authorList>
            <person name="Grover C.E."/>
            <person name="Arick M.A. 2nd"/>
            <person name="Thrash A."/>
            <person name="Conover J.L."/>
            <person name="Sanders W.S."/>
            <person name="Peterson D.G."/>
            <person name="Frelichowski J.E."/>
            <person name="Scheffler J.A."/>
            <person name="Scheffler B.E."/>
            <person name="Wendel J.F."/>
        </authorList>
    </citation>
    <scope>NUCLEOTIDE SEQUENCE [LARGE SCALE GENOMIC DNA]</scope>
    <source>
        <strain evidence="2">1</strain>
        <tissue evidence="2">Leaf</tissue>
    </source>
</reference>
<evidence type="ECO:0000313" key="3">
    <source>
        <dbReference type="Proteomes" id="UP000593576"/>
    </source>
</evidence>
<dbReference type="OrthoDB" id="997309at2759"/>
<sequence>MKLGLDVDIQRLEADKLRKRKNKAEEDLDGLKTDYKKLCRSIRTAGLGKKS</sequence>
<protein>
    <submittedName>
        <fullName evidence="2">Uncharacterized protein</fullName>
    </submittedName>
</protein>
<feature type="non-terminal residue" evidence="2">
    <location>
        <position position="51"/>
    </location>
</feature>
<evidence type="ECO:0000313" key="2">
    <source>
        <dbReference type="EMBL" id="MBA0879536.1"/>
    </source>
</evidence>
<name>A0A7J9N914_GOSSC</name>
<evidence type="ECO:0000256" key="1">
    <source>
        <dbReference type="SAM" id="Coils"/>
    </source>
</evidence>
<dbReference type="Proteomes" id="UP000593576">
    <property type="component" value="Unassembled WGS sequence"/>
</dbReference>
<gene>
    <name evidence="2" type="ORF">Goshw_013493</name>
</gene>
<feature type="coiled-coil region" evidence="1">
    <location>
        <begin position="7"/>
        <end position="41"/>
    </location>
</feature>
<organism evidence="2 3">
    <name type="scientific">Gossypium schwendimanii</name>
    <name type="common">Cotton</name>
    <dbReference type="NCBI Taxonomy" id="34291"/>
    <lineage>
        <taxon>Eukaryota</taxon>
        <taxon>Viridiplantae</taxon>
        <taxon>Streptophyta</taxon>
        <taxon>Embryophyta</taxon>
        <taxon>Tracheophyta</taxon>
        <taxon>Spermatophyta</taxon>
        <taxon>Magnoliopsida</taxon>
        <taxon>eudicotyledons</taxon>
        <taxon>Gunneridae</taxon>
        <taxon>Pentapetalae</taxon>
        <taxon>rosids</taxon>
        <taxon>malvids</taxon>
        <taxon>Malvales</taxon>
        <taxon>Malvaceae</taxon>
        <taxon>Malvoideae</taxon>
        <taxon>Gossypium</taxon>
    </lineage>
</organism>
<dbReference type="EMBL" id="JABFAF010275540">
    <property type="protein sequence ID" value="MBA0879536.1"/>
    <property type="molecule type" value="Genomic_DNA"/>
</dbReference>
<dbReference type="AlphaFoldDB" id="A0A7J9N914"/>
<comment type="caution">
    <text evidence="2">The sequence shown here is derived from an EMBL/GenBank/DDBJ whole genome shotgun (WGS) entry which is preliminary data.</text>
</comment>
<accession>A0A7J9N914</accession>
<keyword evidence="3" id="KW-1185">Reference proteome</keyword>
<keyword evidence="1" id="KW-0175">Coiled coil</keyword>
<proteinExistence type="predicted"/>